<dbReference type="PANTHER" id="PTHR36074:SF1">
    <property type="entry name" value="ISOPENTENYL-DIPHOSPHATE DELTA-ISOMERASE"/>
    <property type="match status" value="1"/>
</dbReference>
<reference evidence="1" key="2">
    <citation type="submission" date="2019-06" db="EMBL/GenBank/DDBJ databases">
        <title>Genomics analysis of Aphanomyces spp. identifies a new class of oomycete effector associated with host adaptation.</title>
        <authorList>
            <person name="Gaulin E."/>
        </authorList>
    </citation>
    <scope>NUCLEOTIDE SEQUENCE</scope>
    <source>
        <strain evidence="1">CBS 578.67</strain>
    </source>
</reference>
<evidence type="ECO:0000313" key="1">
    <source>
        <dbReference type="EMBL" id="KAF0703778.1"/>
    </source>
</evidence>
<evidence type="ECO:0000313" key="3">
    <source>
        <dbReference type="Proteomes" id="UP000332933"/>
    </source>
</evidence>
<dbReference type="PANTHER" id="PTHR36074">
    <property type="entry name" value="ISOPENTENYL-DIPHOSPHATE DELTA-ISOMERASE"/>
    <property type="match status" value="1"/>
</dbReference>
<name>A0A485KIG9_9STRA</name>
<dbReference type="EMBL" id="VJMH01004104">
    <property type="protein sequence ID" value="KAF0703778.1"/>
    <property type="molecule type" value="Genomic_DNA"/>
</dbReference>
<organism evidence="2 3">
    <name type="scientific">Aphanomyces stellatus</name>
    <dbReference type="NCBI Taxonomy" id="120398"/>
    <lineage>
        <taxon>Eukaryota</taxon>
        <taxon>Sar</taxon>
        <taxon>Stramenopiles</taxon>
        <taxon>Oomycota</taxon>
        <taxon>Saprolegniomycetes</taxon>
        <taxon>Saprolegniales</taxon>
        <taxon>Verrucalvaceae</taxon>
        <taxon>Aphanomyces</taxon>
    </lineage>
</organism>
<dbReference type="EMBL" id="CAADRA010004116">
    <property type="protein sequence ID" value="VFT84445.1"/>
    <property type="molecule type" value="Genomic_DNA"/>
</dbReference>
<reference evidence="2 3" key="1">
    <citation type="submission" date="2019-03" db="EMBL/GenBank/DDBJ databases">
        <authorList>
            <person name="Gaulin E."/>
            <person name="Dumas B."/>
        </authorList>
    </citation>
    <scope>NUCLEOTIDE SEQUENCE [LARGE SCALE GENOMIC DNA]</scope>
    <source>
        <strain evidence="2">CBS 568.67</strain>
    </source>
</reference>
<sequence length="230" mass="25447">MSVVIKGNKNYLVDQKTFMAHFHAQALLLTAFKSTLLQGALVFNSYVESLDLDEDDEDEDELVKPKEDKPVFVAPTPYEFAIKVEHTFVRMISNTTMLRSLEFVSLQVLDVRMAGKLMKDVTKSALRKYGRFNSTSVTAIRIAKTSFRASILSNSAVFLVEEIVDIIKTLFGLGKKDEDSKFIQRLLHATRKCLFAILGTAVGSSVGTFLAPGKGTFIGAFVGESIGYSL</sequence>
<protein>
    <submittedName>
        <fullName evidence="2">Aste57867_7536 protein</fullName>
    </submittedName>
</protein>
<keyword evidence="3" id="KW-1185">Reference proteome</keyword>
<accession>A0A485KIG9</accession>
<gene>
    <name evidence="2" type="primary">Aste57867_7536</name>
    <name evidence="1" type="ORF">As57867_007510</name>
    <name evidence="2" type="ORF">ASTE57867_7536</name>
</gene>
<dbReference type="AlphaFoldDB" id="A0A485KIG9"/>
<evidence type="ECO:0000313" key="2">
    <source>
        <dbReference type="EMBL" id="VFT84445.1"/>
    </source>
</evidence>
<dbReference type="OrthoDB" id="1925570at2759"/>
<proteinExistence type="predicted"/>
<dbReference type="Proteomes" id="UP000332933">
    <property type="component" value="Unassembled WGS sequence"/>
</dbReference>